<name>A0A892ZKJ4_9NEIS</name>
<dbReference type="AlphaFoldDB" id="A0A892ZKJ4"/>
<dbReference type="KEGG" id="ptes:JQU52_11925"/>
<dbReference type="InterPro" id="IPR053136">
    <property type="entry name" value="UTP_pyrophosphatase-like"/>
</dbReference>
<evidence type="ECO:0000313" key="2">
    <source>
        <dbReference type="EMBL" id="QRQ81409.1"/>
    </source>
</evidence>
<dbReference type="RefSeq" id="WP_230338702.1">
    <property type="nucleotide sequence ID" value="NZ_CP069798.1"/>
</dbReference>
<dbReference type="EMBL" id="CP069798">
    <property type="protein sequence ID" value="QRQ81409.1"/>
    <property type="molecule type" value="Genomic_DNA"/>
</dbReference>
<reference evidence="2" key="1">
    <citation type="submission" date="2021-02" db="EMBL/GenBank/DDBJ databases">
        <title>Neisseriaceae sp. 26B isolated from the cloaca of a Common Toad-headed Turtle (Mesoclemmys nasuta).</title>
        <authorList>
            <person name="Spergser J."/>
            <person name="Busse H.-J."/>
        </authorList>
    </citation>
    <scope>NUCLEOTIDE SEQUENCE</scope>
    <source>
        <strain evidence="2">26B</strain>
    </source>
</reference>
<dbReference type="PANTHER" id="PTHR30399:SF1">
    <property type="entry name" value="UTP PYROPHOSPHATASE"/>
    <property type="match status" value="1"/>
</dbReference>
<accession>A0A892ZKJ4</accession>
<dbReference type="CDD" id="cd07344">
    <property type="entry name" value="M48_yhfN_like"/>
    <property type="match status" value="1"/>
</dbReference>
<evidence type="ECO:0000313" key="3">
    <source>
        <dbReference type="Proteomes" id="UP000653156"/>
    </source>
</evidence>
<organism evidence="2 3">
    <name type="scientific">Paralysiella testudinis</name>
    <dbReference type="NCBI Taxonomy" id="2809020"/>
    <lineage>
        <taxon>Bacteria</taxon>
        <taxon>Pseudomonadati</taxon>
        <taxon>Pseudomonadota</taxon>
        <taxon>Betaproteobacteria</taxon>
        <taxon>Neisseriales</taxon>
        <taxon>Neisseriaceae</taxon>
        <taxon>Paralysiella</taxon>
    </lineage>
</organism>
<evidence type="ECO:0000259" key="1">
    <source>
        <dbReference type="Pfam" id="PF01863"/>
    </source>
</evidence>
<keyword evidence="3" id="KW-1185">Reference proteome</keyword>
<dbReference type="Proteomes" id="UP000653156">
    <property type="component" value="Chromosome"/>
</dbReference>
<dbReference type="PANTHER" id="PTHR30399">
    <property type="entry name" value="UNCHARACTERIZED PROTEIN YGJP"/>
    <property type="match status" value="1"/>
</dbReference>
<dbReference type="InterPro" id="IPR002725">
    <property type="entry name" value="YgjP-like_metallopeptidase"/>
</dbReference>
<dbReference type="Pfam" id="PF01863">
    <property type="entry name" value="YgjP-like"/>
    <property type="match status" value="1"/>
</dbReference>
<proteinExistence type="predicted"/>
<dbReference type="Gene3D" id="3.30.2010.10">
    <property type="entry name" value="Metalloproteases ('zincins'), catalytic domain"/>
    <property type="match status" value="1"/>
</dbReference>
<feature type="domain" description="YgjP-like metallopeptidase" evidence="1">
    <location>
        <begin position="33"/>
        <end position="241"/>
    </location>
</feature>
<protein>
    <submittedName>
        <fullName evidence="2">M48 family metallopeptidase</fullName>
    </submittedName>
</protein>
<gene>
    <name evidence="2" type="ORF">JQU52_11925</name>
</gene>
<sequence>MMEKALPSEALYFYYGNEKISFTLNAGSSLTDKIRITVKPCGSVAVSAPLQAGNDAVLSAIKKRARWIYRQQQSFLAQNSAIAPRLYISGESHFYLGKRYLLKVVETADERQGVKLLRGRLQVSVRQKDSEKVQALLNEWYKTRAKEVFAMRLETLLVQTFWINQAPPIRLQTMQTQWGNCSPQGRLTLNPNLIKAPRECIDYVILHELCHLAEHNHSPRFYRLMAQVLPGWQSVKHRLDNMAAQILASH</sequence>